<feature type="compositionally biased region" description="Basic and acidic residues" evidence="1">
    <location>
        <begin position="64"/>
        <end position="73"/>
    </location>
</feature>
<proteinExistence type="predicted"/>
<protein>
    <submittedName>
        <fullName evidence="2">Uncharacterized protein</fullName>
    </submittedName>
</protein>
<feature type="region of interest" description="Disordered" evidence="1">
    <location>
        <begin position="1"/>
        <end position="101"/>
    </location>
</feature>
<name>A0A6J4L2I4_9ACTN</name>
<gene>
    <name evidence="2" type="ORF">AVDCRST_MAG07-1357</name>
</gene>
<organism evidence="2">
    <name type="scientific">uncultured Frankineae bacterium</name>
    <dbReference type="NCBI Taxonomy" id="437475"/>
    <lineage>
        <taxon>Bacteria</taxon>
        <taxon>Bacillati</taxon>
        <taxon>Actinomycetota</taxon>
        <taxon>Actinomycetes</taxon>
        <taxon>Frankiales</taxon>
        <taxon>environmental samples</taxon>
    </lineage>
</organism>
<evidence type="ECO:0000313" key="2">
    <source>
        <dbReference type="EMBL" id="CAA9322295.1"/>
    </source>
</evidence>
<dbReference type="AlphaFoldDB" id="A0A6J4L2I4"/>
<dbReference type="EMBL" id="CADCUB010000066">
    <property type="protein sequence ID" value="CAA9322295.1"/>
    <property type="molecule type" value="Genomic_DNA"/>
</dbReference>
<reference evidence="2" key="1">
    <citation type="submission" date="2020-02" db="EMBL/GenBank/DDBJ databases">
        <authorList>
            <person name="Meier V. D."/>
        </authorList>
    </citation>
    <scope>NUCLEOTIDE SEQUENCE</scope>
    <source>
        <strain evidence="2">AVDCRST_MAG07</strain>
    </source>
</reference>
<sequence length="101" mass="9784">MPEDRDHTTVQQAGSDGEANPVSPAQGPGQAGAAGVHSVPAPGHADSSAGPGVRAAQGASPQDGIHHADKEPGSDASVTSSGAWTALAKPGSPDGEVDTRS</sequence>
<accession>A0A6J4L2I4</accession>
<evidence type="ECO:0000256" key="1">
    <source>
        <dbReference type="SAM" id="MobiDB-lite"/>
    </source>
</evidence>
<feature type="compositionally biased region" description="Low complexity" evidence="1">
    <location>
        <begin position="24"/>
        <end position="35"/>
    </location>
</feature>